<evidence type="ECO:0000313" key="2">
    <source>
        <dbReference type="EMBL" id="SFJ06168.1"/>
    </source>
</evidence>
<sequence>MAVVYYSPASPYSAKVRLAAAWCNIPVEAKLVDTGAEPAELLAANPLGKIPVFITDDGKSIYDSRAITQYLNRISGGALYPRNADKRLESEMLEALADGICDCLLAHVYERRMRPEEKIHQPWLDKQWSKATRALDMLAANPPKLTKKANGGQIALRAALGYLALRFDGQWEKGRSKLTRWAKRFDERFPELAELLPRA</sequence>
<dbReference type="SUPFAM" id="SSF47616">
    <property type="entry name" value="GST C-terminal domain-like"/>
    <property type="match status" value="1"/>
</dbReference>
<dbReference type="InterPro" id="IPR036249">
    <property type="entry name" value="Thioredoxin-like_sf"/>
</dbReference>
<dbReference type="GO" id="GO:0005737">
    <property type="term" value="C:cytoplasm"/>
    <property type="evidence" value="ECO:0007669"/>
    <property type="project" value="TreeGrafter"/>
</dbReference>
<dbReference type="InterPro" id="IPR004045">
    <property type="entry name" value="Glutathione_S-Trfase_N"/>
</dbReference>
<dbReference type="Gene3D" id="3.40.30.10">
    <property type="entry name" value="Glutaredoxin"/>
    <property type="match status" value="1"/>
</dbReference>
<dbReference type="EMBL" id="FORF01000010">
    <property type="protein sequence ID" value="SFJ06168.1"/>
    <property type="molecule type" value="Genomic_DNA"/>
</dbReference>
<dbReference type="STRING" id="1121003.SAMN03080618_02015"/>
<dbReference type="InterPro" id="IPR036282">
    <property type="entry name" value="Glutathione-S-Trfase_C_sf"/>
</dbReference>
<dbReference type="OrthoDB" id="9795329at2"/>
<name>A0A1I3NA52_9HYPH</name>
<dbReference type="SUPFAM" id="SSF52833">
    <property type="entry name" value="Thioredoxin-like"/>
    <property type="match status" value="1"/>
</dbReference>
<dbReference type="GO" id="GO:0016740">
    <property type="term" value="F:transferase activity"/>
    <property type="evidence" value="ECO:0007669"/>
    <property type="project" value="UniProtKB-KW"/>
</dbReference>
<dbReference type="RefSeq" id="WP_091521713.1">
    <property type="nucleotide sequence ID" value="NZ_FORF01000010.1"/>
</dbReference>
<dbReference type="InterPro" id="IPR050983">
    <property type="entry name" value="GST_Omega/HSP26"/>
</dbReference>
<feature type="domain" description="GST N-terminal" evidence="1">
    <location>
        <begin position="1"/>
        <end position="79"/>
    </location>
</feature>
<reference evidence="3" key="1">
    <citation type="submission" date="2016-10" db="EMBL/GenBank/DDBJ databases">
        <authorList>
            <person name="Varghese N."/>
            <person name="Submissions S."/>
        </authorList>
    </citation>
    <scope>NUCLEOTIDE SEQUENCE [LARGE SCALE GENOMIC DNA]</scope>
    <source>
        <strain evidence="3">DSM 21857</strain>
    </source>
</reference>
<proteinExistence type="predicted"/>
<dbReference type="Pfam" id="PF13417">
    <property type="entry name" value="GST_N_3"/>
    <property type="match status" value="1"/>
</dbReference>
<evidence type="ECO:0000313" key="3">
    <source>
        <dbReference type="Proteomes" id="UP000242763"/>
    </source>
</evidence>
<dbReference type="CDD" id="cd03205">
    <property type="entry name" value="GST_C_6"/>
    <property type="match status" value="1"/>
</dbReference>
<accession>A0A1I3NA52</accession>
<dbReference type="PANTHER" id="PTHR43968:SF6">
    <property type="entry name" value="GLUTATHIONE S-TRANSFERASE OMEGA"/>
    <property type="match status" value="1"/>
</dbReference>
<dbReference type="PROSITE" id="PS50404">
    <property type="entry name" value="GST_NTER"/>
    <property type="match status" value="1"/>
</dbReference>
<protein>
    <submittedName>
        <fullName evidence="2">Glutathione S-transferase</fullName>
    </submittedName>
</protein>
<gene>
    <name evidence="2" type="ORF">SAMN03080618_02015</name>
</gene>
<keyword evidence="2" id="KW-0808">Transferase</keyword>
<dbReference type="Gene3D" id="1.20.1050.10">
    <property type="match status" value="1"/>
</dbReference>
<keyword evidence="3" id="KW-1185">Reference proteome</keyword>
<dbReference type="PANTHER" id="PTHR43968">
    <property type="match status" value="1"/>
</dbReference>
<dbReference type="Proteomes" id="UP000242763">
    <property type="component" value="Unassembled WGS sequence"/>
</dbReference>
<organism evidence="2 3">
    <name type="scientific">Aquamicrobium aerolatum DSM 21857</name>
    <dbReference type="NCBI Taxonomy" id="1121003"/>
    <lineage>
        <taxon>Bacteria</taxon>
        <taxon>Pseudomonadati</taxon>
        <taxon>Pseudomonadota</taxon>
        <taxon>Alphaproteobacteria</taxon>
        <taxon>Hyphomicrobiales</taxon>
        <taxon>Phyllobacteriaceae</taxon>
        <taxon>Aerobium</taxon>
    </lineage>
</organism>
<dbReference type="AlphaFoldDB" id="A0A1I3NA52"/>
<evidence type="ECO:0000259" key="1">
    <source>
        <dbReference type="PROSITE" id="PS50404"/>
    </source>
</evidence>